<organism evidence="1">
    <name type="scientific">viral metagenome</name>
    <dbReference type="NCBI Taxonomy" id="1070528"/>
    <lineage>
        <taxon>unclassified sequences</taxon>
        <taxon>metagenomes</taxon>
        <taxon>organismal metagenomes</taxon>
    </lineage>
</organism>
<proteinExistence type="predicted"/>
<evidence type="ECO:0000313" key="1">
    <source>
        <dbReference type="EMBL" id="QHT15980.1"/>
    </source>
</evidence>
<name>A0A6C0DIB1_9ZZZZ</name>
<dbReference type="AlphaFoldDB" id="A0A6C0DIB1"/>
<protein>
    <submittedName>
        <fullName evidence="1">Uncharacterized protein</fullName>
    </submittedName>
</protein>
<sequence length="161" mass="18849">MSTTLSIKYEEFIGKEPSLNELERFITINKEQFDEYNNECIKDNRKEDVIDYSVIYTYVKFAKDYGGHYYIGGYIKKYPHDPITQESIDKAVKTHLESQPTHMMEVASKIRSSKELNNLEKILEVYYEKCLEEYYAPPCKNSKLRGGEGYEKVAKETLIGK</sequence>
<accession>A0A6C0DIB1</accession>
<reference evidence="1" key="1">
    <citation type="journal article" date="2020" name="Nature">
        <title>Giant virus diversity and host interactions through global metagenomics.</title>
        <authorList>
            <person name="Schulz F."/>
            <person name="Roux S."/>
            <person name="Paez-Espino D."/>
            <person name="Jungbluth S."/>
            <person name="Walsh D.A."/>
            <person name="Denef V.J."/>
            <person name="McMahon K.D."/>
            <person name="Konstantinidis K.T."/>
            <person name="Eloe-Fadrosh E.A."/>
            <person name="Kyrpides N.C."/>
            <person name="Woyke T."/>
        </authorList>
    </citation>
    <scope>NUCLEOTIDE SEQUENCE</scope>
    <source>
        <strain evidence="1">GVMAG-M-3300023174-182</strain>
    </source>
</reference>
<dbReference type="EMBL" id="MN739614">
    <property type="protein sequence ID" value="QHT15980.1"/>
    <property type="molecule type" value="Genomic_DNA"/>
</dbReference>